<reference evidence="2" key="1">
    <citation type="journal article" date="2014" name="Genome Announc.">
        <title>Draft genome sequence of the plant-pathogenic soil fungus Rhizoctonia solani anastomosis group 3 strain Rhs1AP.</title>
        <authorList>
            <person name="Cubeta M.A."/>
            <person name="Thomas E."/>
            <person name="Dean R.A."/>
            <person name="Jabaji S."/>
            <person name="Neate S.M."/>
            <person name="Tavantzis S."/>
            <person name="Toda T."/>
            <person name="Vilgalys R."/>
            <person name="Bharathan N."/>
            <person name="Fedorova-Abrams N."/>
            <person name="Pakala S.B."/>
            <person name="Pakala S.M."/>
            <person name="Zafar N."/>
            <person name="Joardar V."/>
            <person name="Losada L."/>
            <person name="Nierman W.C."/>
        </authorList>
    </citation>
    <scope>NUCLEOTIDE SEQUENCE [LARGE SCALE GENOMIC DNA]</scope>
    <source>
        <strain evidence="2">AG-3</strain>
    </source>
</reference>
<evidence type="ECO:0000313" key="2">
    <source>
        <dbReference type="Proteomes" id="UP000030108"/>
    </source>
</evidence>
<dbReference type="EMBL" id="JATN01000322">
    <property type="protein sequence ID" value="EUC55902.1"/>
    <property type="molecule type" value="Genomic_DNA"/>
</dbReference>
<protein>
    <submittedName>
        <fullName evidence="1">Uncharacterized protein</fullName>
    </submittedName>
</protein>
<accession>X8J1V0</accession>
<dbReference type="Proteomes" id="UP000030108">
    <property type="component" value="Unassembled WGS sequence"/>
</dbReference>
<comment type="caution">
    <text evidence="1">The sequence shown here is derived from an EMBL/GenBank/DDBJ whole genome shotgun (WGS) entry which is preliminary data.</text>
</comment>
<gene>
    <name evidence="1" type="ORF">RSOL_143630</name>
</gene>
<evidence type="ECO:0000313" key="1">
    <source>
        <dbReference type="EMBL" id="EUC55902.1"/>
    </source>
</evidence>
<proteinExistence type="predicted"/>
<sequence length="181" mass="20160">MQSLPFLLARTRLSQKSRPNAKPNVHRSRQLLLVEPILLACAATRWARELLTVGIAVSTITRATPTSTRTRTNSRHQSIVSTQLGYFAPRLIVSQLMRIAVPRPAILLVRFRSLVALSLEVAEAAQAQPRPRLGPHLRAQPPTPPVATEPFLSTRLPVLALLQQWLSSWLLCSKARLLLFS</sequence>
<name>X8J1V0_9AGAM</name>
<organism evidence="1 2">
    <name type="scientific">Rhizoctonia solani AG-3 Rhs1AP</name>
    <dbReference type="NCBI Taxonomy" id="1086054"/>
    <lineage>
        <taxon>Eukaryota</taxon>
        <taxon>Fungi</taxon>
        <taxon>Dikarya</taxon>
        <taxon>Basidiomycota</taxon>
        <taxon>Agaricomycotina</taxon>
        <taxon>Agaricomycetes</taxon>
        <taxon>Cantharellales</taxon>
        <taxon>Ceratobasidiaceae</taxon>
        <taxon>Rhizoctonia</taxon>
    </lineage>
</organism>
<dbReference type="AlphaFoldDB" id="X8J1V0"/>